<accession>A0A0K1Y559</accession>
<sequence>MDKIDFSKLNIPRMGIPDDIAKQLASVQPMPDNCIKDILDALDGKTLVITTKAENGS</sequence>
<keyword evidence="2" id="KW-1185">Reference proteome</keyword>
<dbReference type="GeneID" id="26518480"/>
<protein>
    <submittedName>
        <fullName evidence="1">Uncharacterized protein</fullName>
    </submittedName>
</protein>
<evidence type="ECO:0000313" key="1">
    <source>
        <dbReference type="EMBL" id="AKY01936.1"/>
    </source>
</evidence>
<name>A0A0K1Y559_9CAUD</name>
<evidence type="ECO:0000313" key="2">
    <source>
        <dbReference type="Proteomes" id="UP000204179"/>
    </source>
</evidence>
<reference evidence="1 2" key="1">
    <citation type="submission" date="2015-07" db="EMBL/GenBank/DDBJ databases">
        <title>Isolation and characterization of JD18-a novel lytic bacteriophage for Klebsiella pneumoniae.</title>
        <authorList>
            <person name="Fan J."/>
            <person name="Zhang X."/>
            <person name="Guo X."/>
            <person name="He P."/>
            <person name="Zhang Y."/>
        </authorList>
    </citation>
    <scope>NUCLEOTIDE SEQUENCE [LARGE SCALE GENOMIC DNA]</scope>
</reference>
<dbReference type="RefSeq" id="YP_009190646.1">
    <property type="nucleotide sequence ID" value="NC_028686.1"/>
</dbReference>
<dbReference type="EMBL" id="KT239446">
    <property type="protein sequence ID" value="AKY01936.1"/>
    <property type="molecule type" value="Genomic_DNA"/>
</dbReference>
<dbReference type="Proteomes" id="UP000204179">
    <property type="component" value="Segment"/>
</dbReference>
<dbReference type="KEGG" id="vg:26518480"/>
<proteinExistence type="predicted"/>
<gene>
    <name evidence="1" type="ORF">JD18_065</name>
</gene>
<organism evidence="1 2">
    <name type="scientific">Klebsiella phage JD18</name>
    <dbReference type="NCBI Taxonomy" id="1698360"/>
    <lineage>
        <taxon>Viruses</taxon>
        <taxon>Duplodnaviria</taxon>
        <taxon>Heunggongvirae</taxon>
        <taxon>Uroviricota</taxon>
        <taxon>Caudoviricetes</taxon>
        <taxon>Pantevenvirales</taxon>
        <taxon>Straboviridae</taxon>
        <taxon>Tevenvirinae</taxon>
        <taxon>Jiaodavirus</taxon>
        <taxon>Jiaodavirus jd18</taxon>
    </lineage>
</organism>